<protein>
    <submittedName>
        <fullName evidence="3">Putative mitochondrial integral membrane protein</fullName>
    </submittedName>
</protein>
<keyword evidence="2" id="KW-0472">Membrane</keyword>
<feature type="transmembrane region" description="Helical" evidence="2">
    <location>
        <begin position="158"/>
        <end position="177"/>
    </location>
</feature>
<dbReference type="OMA" id="ISRYCYW"/>
<evidence type="ECO:0000256" key="1">
    <source>
        <dbReference type="SAM" id="MobiDB-lite"/>
    </source>
</evidence>
<keyword evidence="4" id="KW-1185">Reference proteome</keyword>
<gene>
    <name evidence="3" type="ORF">EV44_g6288</name>
</gene>
<keyword evidence="2" id="KW-0812">Transmembrane</keyword>
<feature type="transmembrane region" description="Helical" evidence="2">
    <location>
        <begin position="128"/>
        <end position="151"/>
    </location>
</feature>
<dbReference type="HOGENOM" id="CLU_028296_1_0_1"/>
<dbReference type="InterPro" id="IPR019431">
    <property type="entry name" value="DUF2417"/>
</dbReference>
<keyword evidence="2" id="KW-1133">Transmembrane helix</keyword>
<dbReference type="OrthoDB" id="164921at2759"/>
<organism evidence="3 4">
    <name type="scientific">Uncinula necator</name>
    <name type="common">Grape powdery mildew</name>
    <dbReference type="NCBI Taxonomy" id="52586"/>
    <lineage>
        <taxon>Eukaryota</taxon>
        <taxon>Fungi</taxon>
        <taxon>Dikarya</taxon>
        <taxon>Ascomycota</taxon>
        <taxon>Pezizomycotina</taxon>
        <taxon>Leotiomycetes</taxon>
        <taxon>Erysiphales</taxon>
        <taxon>Erysiphaceae</taxon>
        <taxon>Erysiphe</taxon>
    </lineage>
</organism>
<evidence type="ECO:0000313" key="3">
    <source>
        <dbReference type="EMBL" id="KHJ30991.1"/>
    </source>
</evidence>
<evidence type="ECO:0000313" key="4">
    <source>
        <dbReference type="Proteomes" id="UP000030854"/>
    </source>
</evidence>
<feature type="transmembrane region" description="Helical" evidence="2">
    <location>
        <begin position="206"/>
        <end position="232"/>
    </location>
</feature>
<name>A0A0B1P228_UNCNE</name>
<feature type="transmembrane region" description="Helical" evidence="2">
    <location>
        <begin position="102"/>
        <end position="122"/>
    </location>
</feature>
<accession>A0A0B1P228</accession>
<dbReference type="InterPro" id="IPR029058">
    <property type="entry name" value="AB_hydrolase_fold"/>
</dbReference>
<reference evidence="3 4" key="1">
    <citation type="journal article" date="2014" name="BMC Genomics">
        <title>Adaptive genomic structural variation in the grape powdery mildew pathogen, Erysiphe necator.</title>
        <authorList>
            <person name="Jones L."/>
            <person name="Riaz S."/>
            <person name="Morales-Cruz A."/>
            <person name="Amrine K.C."/>
            <person name="McGuire B."/>
            <person name="Gubler W.D."/>
            <person name="Walker M.A."/>
            <person name="Cantu D."/>
        </authorList>
    </citation>
    <scope>NUCLEOTIDE SEQUENCE [LARGE SCALE GENOMIC DNA]</scope>
    <source>
        <strain evidence="4">c</strain>
    </source>
</reference>
<sequence length="525" mass="58508">MASIWRSKNDDETDTTISAGKGNREPNNAFNADEQSHLLSRQNQEGYLSPDDPAITPYNLWSVRFLRYISIILASLTWVWWVLTFVSIFVTPPGLNSRGPGFCSFSFASLSLNLLLIVLLFFSIPSKAAQVTCLTLAVILLLDMIMILSVYRIRVEEGWIGIISVIWTLLMSIWALYTDRIVSWGKHGEEERLTGRQETRRTLFEWLAVFSSTIVLIAITFVAFLLSCTLILRVRDSSLNAPGKMYFVDGEKYQIHLFCTPEISHDHNKTSPTVLFESGDKAFMAGMIQIAESAMQNKSISRYCYSDRPGIGWSDNSPSPFSAGMSTNALSEALALAGEEGPWVLVSAGVGSIYSRVFSSRHNGLISGILMIDPLHEDLLDSLSSPRRGFKLWARGVLSPLGLEQVLGAIFKGRSREDRVYGRSAHQGGKYIRARLQESLVAASTIKSEVQSANTIQTPDVPLVIISSGIEVKKSNEWKEKQRDLSRLTSKLVGWDIVNDAPSEVWVTKKGRDAIEKRLKSLVET</sequence>
<evidence type="ECO:0000256" key="2">
    <source>
        <dbReference type="SAM" id="Phobius"/>
    </source>
</evidence>
<dbReference type="Proteomes" id="UP000030854">
    <property type="component" value="Unassembled WGS sequence"/>
</dbReference>
<feature type="region of interest" description="Disordered" evidence="1">
    <location>
        <begin position="1"/>
        <end position="28"/>
    </location>
</feature>
<proteinExistence type="predicted"/>
<dbReference type="AlphaFoldDB" id="A0A0B1P228"/>
<dbReference type="Gene3D" id="3.40.50.1820">
    <property type="entry name" value="alpha/beta hydrolase"/>
    <property type="match status" value="1"/>
</dbReference>
<dbReference type="EMBL" id="JNVN01003368">
    <property type="protein sequence ID" value="KHJ30991.1"/>
    <property type="molecule type" value="Genomic_DNA"/>
</dbReference>
<dbReference type="STRING" id="52586.A0A0B1P228"/>
<feature type="transmembrane region" description="Helical" evidence="2">
    <location>
        <begin position="65"/>
        <end position="90"/>
    </location>
</feature>
<dbReference type="SUPFAM" id="SSF53474">
    <property type="entry name" value="alpha/beta-Hydrolases"/>
    <property type="match status" value="1"/>
</dbReference>
<comment type="caution">
    <text evidence="3">The sequence shown here is derived from an EMBL/GenBank/DDBJ whole genome shotgun (WGS) entry which is preliminary data.</text>
</comment>
<dbReference type="Pfam" id="PF10329">
    <property type="entry name" value="DUF2417"/>
    <property type="match status" value="1"/>
</dbReference>